<proteinExistence type="evidence at transcript level"/>
<name>A0A2K8JSG3_PRIPG</name>
<organism evidence="2">
    <name type="scientific">Pristhesancus plagipennis</name>
    <name type="common">Common assassin bug</name>
    <dbReference type="NCBI Taxonomy" id="1955184"/>
    <lineage>
        <taxon>Eukaryota</taxon>
        <taxon>Metazoa</taxon>
        <taxon>Ecdysozoa</taxon>
        <taxon>Arthropoda</taxon>
        <taxon>Hexapoda</taxon>
        <taxon>Insecta</taxon>
        <taxon>Pterygota</taxon>
        <taxon>Neoptera</taxon>
        <taxon>Paraneoptera</taxon>
        <taxon>Hemiptera</taxon>
        <taxon>Heteroptera</taxon>
        <taxon>Panheteroptera</taxon>
        <taxon>Cimicomorpha</taxon>
        <taxon>Reduviidae</taxon>
        <taxon>Harpactorinae</taxon>
        <taxon>Harpactorini</taxon>
        <taxon>Pristhesancus</taxon>
    </lineage>
</organism>
<evidence type="ECO:0008006" key="3">
    <source>
        <dbReference type="Google" id="ProtNLM"/>
    </source>
</evidence>
<evidence type="ECO:0000256" key="1">
    <source>
        <dbReference type="SAM" id="SignalP"/>
    </source>
</evidence>
<evidence type="ECO:0000313" key="2">
    <source>
        <dbReference type="EMBL" id="ATU82980.1"/>
    </source>
</evidence>
<feature type="chain" id="PRO_5014830193" description="Venom peptide" evidence="1">
    <location>
        <begin position="22"/>
        <end position="47"/>
    </location>
</feature>
<feature type="signal peptide" evidence="1">
    <location>
        <begin position="1"/>
        <end position="21"/>
    </location>
</feature>
<accession>A0A2K8JSG3</accession>
<sequence length="47" mass="5363">MQTILLLISAFITALIMFLQPLPPLWPSADNPGVTQRADDGFYYIFY</sequence>
<dbReference type="AlphaFoldDB" id="A0A2K8JSG3"/>
<reference evidence="2" key="1">
    <citation type="submission" date="2016-10" db="EMBL/GenBank/DDBJ databases">
        <title>The assassin bug Pristhesancus plagipennis produces two different types of venom.</title>
        <authorList>
            <person name="Walker A.A."/>
            <person name="Herzig V."/>
            <person name="Jin J."/>
            <person name="Fry B.G."/>
            <person name="King G.F."/>
        </authorList>
    </citation>
    <scope>NUCLEOTIDE SEQUENCE</scope>
    <source>
        <tissue evidence="2">Venom/labial glands</tissue>
    </source>
</reference>
<protein>
    <recommendedName>
        <fullName evidence="3">Venom peptide</fullName>
    </recommendedName>
</protein>
<dbReference type="EMBL" id="KY031229">
    <property type="protein sequence ID" value="ATU82980.1"/>
    <property type="molecule type" value="mRNA"/>
</dbReference>
<keyword evidence="1" id="KW-0732">Signal</keyword>